<dbReference type="InterPro" id="IPR038765">
    <property type="entry name" value="Papain-like_cys_pep_sf"/>
</dbReference>
<dbReference type="InterPro" id="IPR052557">
    <property type="entry name" value="CAP/Cytokinesis_protein"/>
</dbReference>
<evidence type="ECO:0000313" key="3">
    <source>
        <dbReference type="EMBL" id="SEM31578.1"/>
    </source>
</evidence>
<gene>
    <name evidence="3" type="ORF">SAMN04488008_1158</name>
</gene>
<dbReference type="OrthoDB" id="9788327at2"/>
<dbReference type="GO" id="GO:0005737">
    <property type="term" value="C:cytoplasm"/>
    <property type="evidence" value="ECO:0007669"/>
    <property type="project" value="TreeGrafter"/>
</dbReference>
<proteinExistence type="predicted"/>
<protein>
    <submittedName>
        <fullName evidence="3">Transglutaminase-like domain-containing protein</fullName>
    </submittedName>
</protein>
<accession>A0A1H7XEF1</accession>
<evidence type="ECO:0000313" key="4">
    <source>
        <dbReference type="Proteomes" id="UP000198990"/>
    </source>
</evidence>
<sequence>MKNKLSILILVLSLTFSIARSQSTKEIAEGLNSDNLLMPELTDFAKNNFTDKLEIAQFFFYWISANIEYDYEVKDRHAAGLYTEEDNNNNYSPFKVFERRKAVCEGYSQLYKWLMLELEIETLVIGGHVRHFTNPIVEPELDQKFSHAWNVSKIDGEWKIIDTTWSQQFETYVPDFYFDVSPENAIITHFPSEEKWQLLEKPLSLDEFNSSQYIDPLYFLTGFTEKPSLKQDENFYYFVYKNNPNRNWLVRLGYGTDSINYEPVPSIQVINQDGYTYYKFDKKHIPQKAAFKVDLNDFNEEKQTIALYENIILFRI</sequence>
<keyword evidence="1" id="KW-0732">Signal</keyword>
<dbReference type="AlphaFoldDB" id="A0A1H7XEF1"/>
<feature type="domain" description="Transglutaminase-like" evidence="2">
    <location>
        <begin position="49"/>
        <end position="162"/>
    </location>
</feature>
<dbReference type="SUPFAM" id="SSF54001">
    <property type="entry name" value="Cysteine proteinases"/>
    <property type="match status" value="1"/>
</dbReference>
<organism evidence="3 4">
    <name type="scientific">Maribacter orientalis</name>
    <dbReference type="NCBI Taxonomy" id="228957"/>
    <lineage>
        <taxon>Bacteria</taxon>
        <taxon>Pseudomonadati</taxon>
        <taxon>Bacteroidota</taxon>
        <taxon>Flavobacteriia</taxon>
        <taxon>Flavobacteriales</taxon>
        <taxon>Flavobacteriaceae</taxon>
        <taxon>Maribacter</taxon>
    </lineage>
</organism>
<dbReference type="STRING" id="228957.SAMN04488008_1158"/>
<keyword evidence="4" id="KW-1185">Reference proteome</keyword>
<dbReference type="PANTHER" id="PTHR46333:SF2">
    <property type="entry name" value="CYTOKINESIS PROTEIN 3"/>
    <property type="match status" value="1"/>
</dbReference>
<dbReference type="PANTHER" id="PTHR46333">
    <property type="entry name" value="CYTOKINESIS PROTEIN 3"/>
    <property type="match status" value="1"/>
</dbReference>
<dbReference type="EMBL" id="FNZN01000015">
    <property type="protein sequence ID" value="SEM31578.1"/>
    <property type="molecule type" value="Genomic_DNA"/>
</dbReference>
<dbReference type="Pfam" id="PF01841">
    <property type="entry name" value="Transglut_core"/>
    <property type="match status" value="1"/>
</dbReference>
<dbReference type="Proteomes" id="UP000198990">
    <property type="component" value="Unassembled WGS sequence"/>
</dbReference>
<reference evidence="4" key="1">
    <citation type="submission" date="2016-10" db="EMBL/GenBank/DDBJ databases">
        <authorList>
            <person name="Varghese N."/>
            <person name="Submissions S."/>
        </authorList>
    </citation>
    <scope>NUCLEOTIDE SEQUENCE [LARGE SCALE GENOMIC DNA]</scope>
    <source>
        <strain evidence="4">DSM 16471</strain>
    </source>
</reference>
<feature type="signal peptide" evidence="1">
    <location>
        <begin position="1"/>
        <end position="21"/>
    </location>
</feature>
<dbReference type="Gene3D" id="3.10.620.30">
    <property type="match status" value="1"/>
</dbReference>
<dbReference type="InterPro" id="IPR002931">
    <property type="entry name" value="Transglutaminase-like"/>
</dbReference>
<evidence type="ECO:0000256" key="1">
    <source>
        <dbReference type="SAM" id="SignalP"/>
    </source>
</evidence>
<name>A0A1H7XEF1_9FLAO</name>
<evidence type="ECO:0000259" key="2">
    <source>
        <dbReference type="Pfam" id="PF01841"/>
    </source>
</evidence>
<dbReference type="RefSeq" id="WP_091627678.1">
    <property type="nucleotide sequence ID" value="NZ_FNZN01000015.1"/>
</dbReference>
<feature type="chain" id="PRO_5011525441" evidence="1">
    <location>
        <begin position="22"/>
        <end position="316"/>
    </location>
</feature>